<evidence type="ECO:0000256" key="4">
    <source>
        <dbReference type="ARBA" id="ARBA00010617"/>
    </source>
</evidence>
<dbReference type="GO" id="GO:0016712">
    <property type="term" value="F:oxidoreductase activity, acting on paired donors, with incorporation or reduction of molecular oxygen, reduced flavin or flavoprotein as one donor, and incorporation of one atom of oxygen"/>
    <property type="evidence" value="ECO:0007669"/>
    <property type="project" value="TreeGrafter"/>
</dbReference>
<keyword evidence="15" id="KW-0812">Transmembrane</keyword>
<evidence type="ECO:0008006" key="18">
    <source>
        <dbReference type="Google" id="ProtNLM"/>
    </source>
</evidence>
<keyword evidence="12 15" id="KW-0472">Membrane</keyword>
<keyword evidence="15" id="KW-1133">Transmembrane helix</keyword>
<organism evidence="16 17">
    <name type="scientific">Patiria miniata</name>
    <name type="common">Bat star</name>
    <name type="synonym">Asterina miniata</name>
    <dbReference type="NCBI Taxonomy" id="46514"/>
    <lineage>
        <taxon>Eukaryota</taxon>
        <taxon>Metazoa</taxon>
        <taxon>Echinodermata</taxon>
        <taxon>Eleutherozoa</taxon>
        <taxon>Asterozoa</taxon>
        <taxon>Asteroidea</taxon>
        <taxon>Valvatacea</taxon>
        <taxon>Valvatida</taxon>
        <taxon>Asterinidae</taxon>
        <taxon>Patiria</taxon>
    </lineage>
</organism>
<evidence type="ECO:0000256" key="11">
    <source>
        <dbReference type="ARBA" id="ARBA00023033"/>
    </source>
</evidence>
<accession>A0A914B1M2</accession>
<dbReference type="AlphaFoldDB" id="A0A914B1M2"/>
<dbReference type="Proteomes" id="UP000887568">
    <property type="component" value="Unplaced"/>
</dbReference>
<dbReference type="RefSeq" id="XP_038069694.1">
    <property type="nucleotide sequence ID" value="XM_038213766.1"/>
</dbReference>
<dbReference type="InterPro" id="IPR050182">
    <property type="entry name" value="Cytochrome_P450_fam2"/>
</dbReference>
<keyword evidence="6 13" id="KW-0479">Metal-binding</keyword>
<protein>
    <recommendedName>
        <fullName evidence="18">Cytochrome P450</fullName>
    </recommendedName>
</protein>
<feature type="transmembrane region" description="Helical" evidence="15">
    <location>
        <begin position="15"/>
        <end position="37"/>
    </location>
</feature>
<keyword evidence="11 14" id="KW-0503">Monooxygenase</keyword>
<evidence type="ECO:0000313" key="16">
    <source>
        <dbReference type="EnsemblMetazoa" id="XP_038069694.1"/>
    </source>
</evidence>
<dbReference type="GO" id="GO:0020037">
    <property type="term" value="F:heme binding"/>
    <property type="evidence" value="ECO:0007669"/>
    <property type="project" value="InterPro"/>
</dbReference>
<evidence type="ECO:0000256" key="14">
    <source>
        <dbReference type="RuleBase" id="RU000461"/>
    </source>
</evidence>
<proteinExistence type="inferred from homology"/>
<evidence type="ECO:0000313" key="17">
    <source>
        <dbReference type="Proteomes" id="UP000887568"/>
    </source>
</evidence>
<keyword evidence="17" id="KW-1185">Reference proteome</keyword>
<dbReference type="GeneID" id="119738806"/>
<dbReference type="InterPro" id="IPR036396">
    <property type="entry name" value="Cyt_P450_sf"/>
</dbReference>
<evidence type="ECO:0000256" key="6">
    <source>
        <dbReference type="ARBA" id="ARBA00022723"/>
    </source>
</evidence>
<dbReference type="SUPFAM" id="SSF48264">
    <property type="entry name" value="Cytochrome P450"/>
    <property type="match status" value="1"/>
</dbReference>
<dbReference type="GO" id="GO:0008395">
    <property type="term" value="F:steroid hydroxylase activity"/>
    <property type="evidence" value="ECO:0007669"/>
    <property type="project" value="TreeGrafter"/>
</dbReference>
<evidence type="ECO:0000256" key="7">
    <source>
        <dbReference type="ARBA" id="ARBA00022824"/>
    </source>
</evidence>
<dbReference type="InterPro" id="IPR002401">
    <property type="entry name" value="Cyt_P450_E_grp-I"/>
</dbReference>
<evidence type="ECO:0000256" key="9">
    <source>
        <dbReference type="ARBA" id="ARBA00023002"/>
    </source>
</evidence>
<dbReference type="GO" id="GO:0006805">
    <property type="term" value="P:xenobiotic metabolic process"/>
    <property type="evidence" value="ECO:0007669"/>
    <property type="project" value="TreeGrafter"/>
</dbReference>
<comment type="cofactor">
    <cofactor evidence="1 13">
        <name>heme</name>
        <dbReference type="ChEBI" id="CHEBI:30413"/>
    </cofactor>
</comment>
<dbReference type="OrthoDB" id="1844152at2759"/>
<dbReference type="PRINTS" id="PR00385">
    <property type="entry name" value="P450"/>
</dbReference>
<name>A0A914B1M2_PATMI</name>
<evidence type="ECO:0000256" key="12">
    <source>
        <dbReference type="ARBA" id="ARBA00023136"/>
    </source>
</evidence>
<dbReference type="PROSITE" id="PS00086">
    <property type="entry name" value="CYTOCHROME_P450"/>
    <property type="match status" value="1"/>
</dbReference>
<evidence type="ECO:0000256" key="2">
    <source>
        <dbReference type="ARBA" id="ARBA00004174"/>
    </source>
</evidence>
<comment type="subcellular location">
    <subcellularLocation>
        <location evidence="3">Endoplasmic reticulum membrane</location>
        <topology evidence="3">Peripheral membrane protein</topology>
    </subcellularLocation>
    <subcellularLocation>
        <location evidence="2">Microsome membrane</location>
        <topology evidence="2">Peripheral membrane protein</topology>
    </subcellularLocation>
</comment>
<keyword evidence="10 13" id="KW-0408">Iron</keyword>
<reference evidence="16" key="1">
    <citation type="submission" date="2022-11" db="UniProtKB">
        <authorList>
            <consortium name="EnsemblMetazoa"/>
        </authorList>
    </citation>
    <scope>IDENTIFICATION</scope>
</reference>
<sequence>MAIADKVISVLTNAIYISTVPFLLCAVVTFLVTTLIWRRLTYWSKYTWPPGPRGWPLVGNSLLIAPNSGQTNANITRIGKQYHPDMFTLTLYLGKKVLILNSYKAIKDGLIRQSELISNRPPDWPFKYINKNRKSVGIFFESYTNSWKREKKYMMRTVRHFGYGTSAAQPLIHREANHLVELIKKRNGQPCFLGNPVSLCFLNVTFSMIFSATYEEDDREFSKILNIIRNWFTPIFNMYDVEPLLPFLHRFGLGSRLKQGKRNTEDLLGFIKNHIDRHRVTLDPDNPRDMLDECLIEMAKGDPNSDLSRGFKEENLQWMLVFFILDQGDTTTGLFLFLILATAFHAEVQQRVFQEIQDVIGDRPPSQNDKEKMPYTEAVILETLRMDTNFWLWIAHFTAADVDVLGYKIPKDTSVIPNIYSVHFDPELWGDPEDFRPERFIDEQGRISKPEYLIPFSIGRRRCIGEQLAMKEFFLFYITLLQNFKFKLSESDPKPKLEAKFLEVFPEDYRVVAEPRE</sequence>
<keyword evidence="7" id="KW-0256">Endoplasmic reticulum</keyword>
<dbReference type="FunFam" id="1.10.630.10:FF:000238">
    <property type="entry name" value="Cytochrome P450 2A6"/>
    <property type="match status" value="1"/>
</dbReference>
<dbReference type="GO" id="GO:0005506">
    <property type="term" value="F:iron ion binding"/>
    <property type="evidence" value="ECO:0007669"/>
    <property type="project" value="InterPro"/>
</dbReference>
<comment type="similarity">
    <text evidence="4 14">Belongs to the cytochrome P450 family.</text>
</comment>
<evidence type="ECO:0000256" key="13">
    <source>
        <dbReference type="PIRSR" id="PIRSR602401-1"/>
    </source>
</evidence>
<evidence type="ECO:0000256" key="10">
    <source>
        <dbReference type="ARBA" id="ARBA00023004"/>
    </source>
</evidence>
<evidence type="ECO:0000256" key="8">
    <source>
        <dbReference type="ARBA" id="ARBA00022848"/>
    </source>
</evidence>
<dbReference type="GO" id="GO:0005789">
    <property type="term" value="C:endoplasmic reticulum membrane"/>
    <property type="evidence" value="ECO:0007669"/>
    <property type="project" value="UniProtKB-SubCell"/>
</dbReference>
<keyword evidence="9 14" id="KW-0560">Oxidoreductase</keyword>
<keyword evidence="8" id="KW-0492">Microsome</keyword>
<feature type="binding site" description="axial binding residue" evidence="13">
    <location>
        <position position="463"/>
    </location>
    <ligand>
        <name>heme</name>
        <dbReference type="ChEBI" id="CHEBI:30413"/>
    </ligand>
    <ligandPart>
        <name>Fe</name>
        <dbReference type="ChEBI" id="CHEBI:18248"/>
    </ligandPart>
</feature>
<dbReference type="PANTHER" id="PTHR24300">
    <property type="entry name" value="CYTOCHROME P450 508A4-RELATED"/>
    <property type="match status" value="1"/>
</dbReference>
<dbReference type="PANTHER" id="PTHR24300:SF403">
    <property type="entry name" value="CYTOCHROME P450 306A1"/>
    <property type="match status" value="1"/>
</dbReference>
<dbReference type="OMA" id="PRHKYID"/>
<dbReference type="InterPro" id="IPR017972">
    <property type="entry name" value="Cyt_P450_CS"/>
</dbReference>
<dbReference type="InterPro" id="IPR001128">
    <property type="entry name" value="Cyt_P450"/>
</dbReference>
<feature type="transmembrane region" description="Helical" evidence="15">
    <location>
        <begin position="192"/>
        <end position="214"/>
    </location>
</feature>
<dbReference type="GO" id="GO:0006082">
    <property type="term" value="P:organic acid metabolic process"/>
    <property type="evidence" value="ECO:0007669"/>
    <property type="project" value="TreeGrafter"/>
</dbReference>
<evidence type="ECO:0000256" key="5">
    <source>
        <dbReference type="ARBA" id="ARBA00022617"/>
    </source>
</evidence>
<keyword evidence="5 13" id="KW-0349">Heme</keyword>
<evidence type="ECO:0000256" key="3">
    <source>
        <dbReference type="ARBA" id="ARBA00004406"/>
    </source>
</evidence>
<dbReference type="Pfam" id="PF00067">
    <property type="entry name" value="p450"/>
    <property type="match status" value="1"/>
</dbReference>
<dbReference type="EnsemblMetazoa" id="XM_038213766.1">
    <property type="protein sequence ID" value="XP_038069694.1"/>
    <property type="gene ID" value="LOC119738806"/>
</dbReference>
<evidence type="ECO:0000256" key="15">
    <source>
        <dbReference type="SAM" id="Phobius"/>
    </source>
</evidence>
<dbReference type="PRINTS" id="PR00463">
    <property type="entry name" value="EP450I"/>
</dbReference>
<evidence type="ECO:0000256" key="1">
    <source>
        <dbReference type="ARBA" id="ARBA00001971"/>
    </source>
</evidence>
<dbReference type="Gene3D" id="1.10.630.10">
    <property type="entry name" value="Cytochrome P450"/>
    <property type="match status" value="1"/>
</dbReference>